<dbReference type="OrthoDB" id="5786478at2"/>
<reference evidence="2" key="1">
    <citation type="submission" date="2016-10" db="EMBL/GenBank/DDBJ databases">
        <authorList>
            <person name="Varghese N."/>
            <person name="Submissions S."/>
        </authorList>
    </citation>
    <scope>NUCLEOTIDE SEQUENCE [LARGE SCALE GENOMIC DNA]</scope>
    <source>
        <strain evidence="2">LMG 26416</strain>
    </source>
</reference>
<evidence type="ECO:0000313" key="1">
    <source>
        <dbReference type="EMBL" id="SEL90671.1"/>
    </source>
</evidence>
<dbReference type="InterPro" id="IPR052184">
    <property type="entry name" value="SDR_enzymes"/>
</dbReference>
<proteinExistence type="predicted"/>
<accession>A0A1H7U102</accession>
<dbReference type="PRINTS" id="PR00081">
    <property type="entry name" value="GDHRDH"/>
</dbReference>
<gene>
    <name evidence="1" type="ORF">SAMN05192542_11781</name>
</gene>
<dbReference type="RefSeq" id="WP_090545029.1">
    <property type="nucleotide sequence ID" value="NZ_FNSR01000001.1"/>
</dbReference>
<evidence type="ECO:0000313" key="2">
    <source>
        <dbReference type="Proteomes" id="UP000199120"/>
    </source>
</evidence>
<dbReference type="InterPro" id="IPR036291">
    <property type="entry name" value="NAD(P)-bd_dom_sf"/>
</dbReference>
<dbReference type="Pfam" id="PF00106">
    <property type="entry name" value="adh_short"/>
    <property type="match status" value="1"/>
</dbReference>
<dbReference type="PANTHER" id="PTHR45458">
    <property type="entry name" value="SHORT-CHAIN DEHYDROGENASE/REDUCTASE SDR"/>
    <property type="match status" value="1"/>
</dbReference>
<dbReference type="Gene3D" id="3.40.50.720">
    <property type="entry name" value="NAD(P)-binding Rossmann-like Domain"/>
    <property type="match status" value="1"/>
</dbReference>
<dbReference type="EMBL" id="FOAJ01000017">
    <property type="protein sequence ID" value="SEL90671.1"/>
    <property type="molecule type" value="Genomic_DNA"/>
</dbReference>
<dbReference type="SUPFAM" id="SSF51735">
    <property type="entry name" value="NAD(P)-binding Rossmann-fold domains"/>
    <property type="match status" value="1"/>
</dbReference>
<dbReference type="Proteomes" id="UP000199120">
    <property type="component" value="Unassembled WGS sequence"/>
</dbReference>
<dbReference type="STRING" id="416943.SAMN05445871_2369"/>
<protein>
    <submittedName>
        <fullName evidence="1">NAD(P)-dependent dehydrogenase, short-chain alcohol dehydrogenase family</fullName>
    </submittedName>
</protein>
<sequence length="236" mass="25485">MTGLTGRQPVALIVGASRGLGWGLAREYLRGGWQVIATVRDPHAQTPLHALQNEAGGRLRIEAVDINAPAEVDALAARLADVRLDLLYVNAGIANDPDEKVGDVSTQTFQQVMLTNALSPLRVVERFADRVVDDGRIAVMSSELGSVADNVDGGWEVYRASKAALNSLMRSVVARRAGDTRTWYVIAPGWVRTAMGTDAAPLDIDTSIAGVVRAIDARRGTRGLVFVNYRNEILPW</sequence>
<dbReference type="PANTHER" id="PTHR45458:SF1">
    <property type="entry name" value="SHORT CHAIN DEHYDROGENASE"/>
    <property type="match status" value="1"/>
</dbReference>
<keyword evidence="2" id="KW-1185">Reference proteome</keyword>
<dbReference type="InterPro" id="IPR002347">
    <property type="entry name" value="SDR_fam"/>
</dbReference>
<dbReference type="GO" id="GO:0016616">
    <property type="term" value="F:oxidoreductase activity, acting on the CH-OH group of donors, NAD or NADP as acceptor"/>
    <property type="evidence" value="ECO:0007669"/>
    <property type="project" value="TreeGrafter"/>
</dbReference>
<organism evidence="1 2">
    <name type="scientific">Paraburkholderia caballeronis</name>
    <dbReference type="NCBI Taxonomy" id="416943"/>
    <lineage>
        <taxon>Bacteria</taxon>
        <taxon>Pseudomonadati</taxon>
        <taxon>Pseudomonadota</taxon>
        <taxon>Betaproteobacteria</taxon>
        <taxon>Burkholderiales</taxon>
        <taxon>Burkholderiaceae</taxon>
        <taxon>Paraburkholderia</taxon>
    </lineage>
</organism>
<name>A0A1H7U102_9BURK</name>
<dbReference type="AlphaFoldDB" id="A0A1H7U102"/>